<evidence type="ECO:0000313" key="2">
    <source>
        <dbReference type="Proteomes" id="UP001500713"/>
    </source>
</evidence>
<sequence length="450" mass="49485">MENLRNSDENSVLTTGPDADYIAYEDDEVTQEAPPAIGQDERRMHVRAYNFWAGLLGERQFPSVEDLDPESDKDFGPNSVLLDFTNGVENPSIQFLGKSLRQECELDDSITTIDQVPARSLLSRITDHYLQIIANQAPIGFEAEFVNQRGITIMYRGILLPFSTDDDTIDFIYGVINWKEVADDAFSKELEEQVAQAMRSAPEKTETGPIWADSPTSAPLELTAEDAAAATAALVGGDHIELEDITDQPSEDASLADWLVAARSSADNAAHSEQRSRAALYNAIGQAYDFYLMTEAHPQDYAALLEDSGLKAQERAPMTPIVKLVFGAHYDKTRLTEYAAALRFAKQAGIEKGAFANYLENYDGGLKAVVYAERDARNPKQKTTEAVAQNEDVLERLRNAPSRQLADIDAGDAEFVVLVARRDDSGQLAIVGPVLGDQKLTDKALKQTSV</sequence>
<dbReference type="Proteomes" id="UP001500713">
    <property type="component" value="Unassembled WGS sequence"/>
</dbReference>
<dbReference type="RefSeq" id="WP_229954332.1">
    <property type="nucleotide sequence ID" value="NZ_BAAAEM010000002.1"/>
</dbReference>
<name>A0ABN1A0F2_9SPHN</name>
<organism evidence="1 2">
    <name type="scientific">Parasphingorhabdus litoris</name>
    <dbReference type="NCBI Taxonomy" id="394733"/>
    <lineage>
        <taxon>Bacteria</taxon>
        <taxon>Pseudomonadati</taxon>
        <taxon>Pseudomonadota</taxon>
        <taxon>Alphaproteobacteria</taxon>
        <taxon>Sphingomonadales</taxon>
        <taxon>Sphingomonadaceae</taxon>
        <taxon>Parasphingorhabdus</taxon>
    </lineage>
</organism>
<keyword evidence="2" id="KW-1185">Reference proteome</keyword>
<comment type="caution">
    <text evidence="1">The sequence shown here is derived from an EMBL/GenBank/DDBJ whole genome shotgun (WGS) entry which is preliminary data.</text>
</comment>
<accession>A0ABN1A0F2</accession>
<dbReference type="EMBL" id="BAAAEM010000002">
    <property type="protein sequence ID" value="GAA0464385.1"/>
    <property type="molecule type" value="Genomic_DNA"/>
</dbReference>
<evidence type="ECO:0008006" key="3">
    <source>
        <dbReference type="Google" id="ProtNLM"/>
    </source>
</evidence>
<proteinExistence type="predicted"/>
<gene>
    <name evidence="1" type="ORF">GCM10009096_01080</name>
</gene>
<evidence type="ECO:0000313" key="1">
    <source>
        <dbReference type="EMBL" id="GAA0464385.1"/>
    </source>
</evidence>
<reference evidence="1 2" key="1">
    <citation type="journal article" date="2019" name="Int. J. Syst. Evol. Microbiol.">
        <title>The Global Catalogue of Microorganisms (GCM) 10K type strain sequencing project: providing services to taxonomists for standard genome sequencing and annotation.</title>
        <authorList>
            <consortium name="The Broad Institute Genomics Platform"/>
            <consortium name="The Broad Institute Genome Sequencing Center for Infectious Disease"/>
            <person name="Wu L."/>
            <person name="Ma J."/>
        </authorList>
    </citation>
    <scope>NUCLEOTIDE SEQUENCE [LARGE SCALE GENOMIC DNA]</scope>
    <source>
        <strain evidence="1 2">JCM 14162</strain>
    </source>
</reference>
<protein>
    <recommendedName>
        <fullName evidence="3">PAS domain-containing protein</fullName>
    </recommendedName>
</protein>